<gene>
    <name evidence="9" type="ORF">ET524_04575</name>
</gene>
<dbReference type="Proteomes" id="UP000293345">
    <property type="component" value="Unassembled WGS sequence"/>
</dbReference>
<dbReference type="InterPro" id="IPR050157">
    <property type="entry name" value="PSI_iron-sulfur_center"/>
</dbReference>
<evidence type="ECO:0000256" key="4">
    <source>
        <dbReference type="ARBA" id="ARBA00023004"/>
    </source>
</evidence>
<dbReference type="InterPro" id="IPR017896">
    <property type="entry name" value="4Fe4S_Fe-S-bd"/>
</dbReference>
<dbReference type="AlphaFoldDB" id="A0A4Q2JY25"/>
<accession>A0A4Q2JY25</accession>
<comment type="cofactor">
    <cofactor evidence="1">
        <name>[4Fe-4S] cluster</name>
        <dbReference type="ChEBI" id="CHEBI:49883"/>
    </cofactor>
</comment>
<evidence type="ECO:0000256" key="1">
    <source>
        <dbReference type="ARBA" id="ARBA00001966"/>
    </source>
</evidence>
<name>A0A4Q2JY25_9ACTN</name>
<evidence type="ECO:0000256" key="2">
    <source>
        <dbReference type="ARBA" id="ARBA00022485"/>
    </source>
</evidence>
<keyword evidence="7" id="KW-0472">Membrane</keyword>
<proteinExistence type="predicted"/>
<keyword evidence="4" id="KW-0408">Iron</keyword>
<feature type="transmembrane region" description="Helical" evidence="7">
    <location>
        <begin position="38"/>
        <end position="57"/>
    </location>
</feature>
<keyword evidence="3" id="KW-0479">Metal-binding</keyword>
<dbReference type="Gene3D" id="3.30.70.20">
    <property type="match status" value="2"/>
</dbReference>
<evidence type="ECO:0000256" key="7">
    <source>
        <dbReference type="SAM" id="Phobius"/>
    </source>
</evidence>
<comment type="caution">
    <text evidence="9">The sequence shown here is derived from an EMBL/GenBank/DDBJ whole genome shotgun (WGS) entry which is preliminary data.</text>
</comment>
<evidence type="ECO:0000313" key="9">
    <source>
        <dbReference type="EMBL" id="RXZ53836.1"/>
    </source>
</evidence>
<dbReference type="Pfam" id="PF13187">
    <property type="entry name" value="Fer4_9"/>
    <property type="match status" value="1"/>
</dbReference>
<feature type="domain" description="4Fe-4S ferredoxin-type" evidence="8">
    <location>
        <begin position="194"/>
        <end position="224"/>
    </location>
</feature>
<evidence type="ECO:0000256" key="3">
    <source>
        <dbReference type="ARBA" id="ARBA00022723"/>
    </source>
</evidence>
<dbReference type="GO" id="GO:0051539">
    <property type="term" value="F:4 iron, 4 sulfur cluster binding"/>
    <property type="evidence" value="ECO:0007669"/>
    <property type="project" value="UniProtKB-KW"/>
</dbReference>
<dbReference type="Pfam" id="PF14697">
    <property type="entry name" value="Fer4_21"/>
    <property type="match status" value="1"/>
</dbReference>
<keyword evidence="7" id="KW-1133">Transmembrane helix</keyword>
<dbReference type="PROSITE" id="PS51379">
    <property type="entry name" value="4FE4S_FER_2"/>
    <property type="match status" value="2"/>
</dbReference>
<dbReference type="PROSITE" id="PS51318">
    <property type="entry name" value="TAT"/>
    <property type="match status" value="1"/>
</dbReference>
<dbReference type="OrthoDB" id="9781559at2"/>
<evidence type="ECO:0000259" key="8">
    <source>
        <dbReference type="PROSITE" id="PS51379"/>
    </source>
</evidence>
<evidence type="ECO:0000256" key="6">
    <source>
        <dbReference type="SAM" id="MobiDB-lite"/>
    </source>
</evidence>
<feature type="domain" description="4Fe-4S ferredoxin-type" evidence="8">
    <location>
        <begin position="68"/>
        <end position="98"/>
    </location>
</feature>
<keyword evidence="10" id="KW-1185">Reference proteome</keyword>
<dbReference type="SUPFAM" id="SSF54862">
    <property type="entry name" value="4Fe-4S ferredoxins"/>
    <property type="match status" value="2"/>
</dbReference>
<dbReference type="EMBL" id="SDPW01000001">
    <property type="protein sequence ID" value="RXZ53836.1"/>
    <property type="molecule type" value="Genomic_DNA"/>
</dbReference>
<dbReference type="RefSeq" id="WP_129423617.1">
    <property type="nucleotide sequence ID" value="NZ_SDPW01000001.1"/>
</dbReference>
<dbReference type="InterPro" id="IPR006311">
    <property type="entry name" value="TAT_signal"/>
</dbReference>
<dbReference type="CDD" id="cd16373">
    <property type="entry name" value="DMSOR_beta_like"/>
    <property type="match status" value="1"/>
</dbReference>
<keyword evidence="5" id="KW-0411">Iron-sulfur</keyword>
<evidence type="ECO:0000256" key="5">
    <source>
        <dbReference type="ARBA" id="ARBA00023014"/>
    </source>
</evidence>
<feature type="region of interest" description="Disordered" evidence="6">
    <location>
        <begin position="1"/>
        <end position="30"/>
    </location>
</feature>
<dbReference type="InterPro" id="IPR017900">
    <property type="entry name" value="4Fe4S_Fe_S_CS"/>
</dbReference>
<keyword evidence="7" id="KW-0812">Transmembrane</keyword>
<dbReference type="PANTHER" id="PTHR24960:SF79">
    <property type="entry name" value="PHOTOSYSTEM I IRON-SULFUR CENTER"/>
    <property type="match status" value="1"/>
</dbReference>
<dbReference type="GO" id="GO:0046872">
    <property type="term" value="F:metal ion binding"/>
    <property type="evidence" value="ECO:0007669"/>
    <property type="project" value="UniProtKB-KW"/>
</dbReference>
<evidence type="ECO:0000313" key="10">
    <source>
        <dbReference type="Proteomes" id="UP000293345"/>
    </source>
</evidence>
<sequence length="238" mass="24996">MSEEKKETNAAPAAADAASAQPSAKRAKEPMSVSRRSLLIGVGSTAALLGLGALRYAGHVPLNRPPGGQDEAHLVSACIRCEKCYEACPRHVIKPAKIEDGLLGMRSPQLDFSTDYCDFCAEENGGVPLCVRNCPTEALSLPADADAHNTIIGLAEIDQKTCLAFRDTGCHFCYDACKQAGYDAIQLDSEGYSGRPYVIGDKCVGCGACESVCVSLQQGSIVAGATERAIVVRPASSL</sequence>
<dbReference type="PANTHER" id="PTHR24960">
    <property type="entry name" value="PHOTOSYSTEM I IRON-SULFUR CENTER-RELATED"/>
    <property type="match status" value="1"/>
</dbReference>
<feature type="compositionally biased region" description="Low complexity" evidence="6">
    <location>
        <begin position="10"/>
        <end position="24"/>
    </location>
</feature>
<reference evidence="9 10" key="1">
    <citation type="submission" date="2019-01" db="EMBL/GenBank/DDBJ databases">
        <title>Senegalimassilia sp. nov. KGMB04484 isolated human feces.</title>
        <authorList>
            <person name="Han K.-I."/>
            <person name="Kim J.-S."/>
            <person name="Lee K.C."/>
            <person name="Suh M.K."/>
            <person name="Eom M.K."/>
            <person name="Lee J.H."/>
            <person name="Park S.-H."/>
            <person name="Kang S.W."/>
            <person name="Park J.-E."/>
            <person name="Oh B.S."/>
            <person name="Yu S.Y."/>
            <person name="Choi S.-H."/>
            <person name="Lee D.H."/>
            <person name="Yoon H."/>
            <person name="Kim B.-Y."/>
            <person name="Lee J.H."/>
            <person name="Lee J.-S."/>
        </authorList>
    </citation>
    <scope>NUCLEOTIDE SEQUENCE [LARGE SCALE GENOMIC DNA]</scope>
    <source>
        <strain evidence="9 10">KGMB04484</strain>
    </source>
</reference>
<protein>
    <submittedName>
        <fullName evidence="9">4Fe-4S dicluster domain-containing protein</fullName>
    </submittedName>
</protein>
<keyword evidence="2" id="KW-0004">4Fe-4S</keyword>
<organism evidence="9 10">
    <name type="scientific">Senegalimassilia faecalis</name>
    <dbReference type="NCBI Taxonomy" id="2509433"/>
    <lineage>
        <taxon>Bacteria</taxon>
        <taxon>Bacillati</taxon>
        <taxon>Actinomycetota</taxon>
        <taxon>Coriobacteriia</taxon>
        <taxon>Coriobacteriales</taxon>
        <taxon>Coriobacteriaceae</taxon>
        <taxon>Senegalimassilia</taxon>
    </lineage>
</organism>
<dbReference type="PROSITE" id="PS00198">
    <property type="entry name" value="4FE4S_FER_1"/>
    <property type="match status" value="1"/>
</dbReference>